<evidence type="ECO:0000313" key="5">
    <source>
        <dbReference type="EMBL" id="MBZ3873108.1"/>
    </source>
</evidence>
<dbReference type="GO" id="GO:0042981">
    <property type="term" value="P:regulation of apoptotic process"/>
    <property type="evidence" value="ECO:0007669"/>
    <property type="project" value="TreeGrafter"/>
</dbReference>
<dbReference type="GO" id="GO:0016579">
    <property type="term" value="P:protein deubiquitination"/>
    <property type="evidence" value="ECO:0007669"/>
    <property type="project" value="InterPro"/>
</dbReference>
<comment type="caution">
    <text evidence="5">The sequence shown here is derived from an EMBL/GenBank/DDBJ whole genome shotgun (WGS) entry which is preliminary data.</text>
</comment>
<dbReference type="GO" id="GO:0005829">
    <property type="term" value="C:cytosol"/>
    <property type="evidence" value="ECO:0007669"/>
    <property type="project" value="TreeGrafter"/>
</dbReference>
<dbReference type="PANTHER" id="PTHR24006:SF651">
    <property type="entry name" value="INACTIVE UBIQUITIN CARBOXYL-TERMINAL HYDROLASE 17-LIKE PROTEIN 4-RELATED"/>
    <property type="match status" value="1"/>
</dbReference>
<feature type="region of interest" description="Disordered" evidence="3">
    <location>
        <begin position="182"/>
        <end position="241"/>
    </location>
</feature>
<dbReference type="InterPro" id="IPR038765">
    <property type="entry name" value="Papain-like_cys_pep_sf"/>
</dbReference>
<dbReference type="Pfam" id="PF00443">
    <property type="entry name" value="UCH"/>
    <property type="match status" value="1"/>
</dbReference>
<dbReference type="GO" id="GO:0004843">
    <property type="term" value="F:cysteine-type deubiquitinase activity"/>
    <property type="evidence" value="ECO:0007669"/>
    <property type="project" value="InterPro"/>
</dbReference>
<sequence>MPACKTLSLQTASKFLMLVLKWFSVFTGDKIAMQVLYPECLDMQPYMVQQSRGLLVCALYAMLFHAGMVCHSEHYYCYIKAGNGQWYKMDLVKLLACDITCVLNQCAYILFYVQKNELEPHSESLSPGTEPRALGPEDIVLGAAHVELQGDSCSLLKESEEPLGGTATRELTLDLWKILQEQKQPKSDSNPRKAESTLPPNGVTTHQSKHRGGQRIHNNQEIYEPNKATTRTVSEQSEHLC</sequence>
<keyword evidence="2 5" id="KW-0378">Hydrolase</keyword>
<dbReference type="SUPFAM" id="SSF54001">
    <property type="entry name" value="Cysteine proteinases"/>
    <property type="match status" value="1"/>
</dbReference>
<evidence type="ECO:0000256" key="2">
    <source>
        <dbReference type="ARBA" id="ARBA00022801"/>
    </source>
</evidence>
<feature type="domain" description="USP" evidence="4">
    <location>
        <begin position="1"/>
        <end position="115"/>
    </location>
</feature>
<keyword evidence="6" id="KW-1185">Reference proteome</keyword>
<organism evidence="5 6">
    <name type="scientific">Sciurus carolinensis</name>
    <name type="common">Eastern gray squirrel</name>
    <dbReference type="NCBI Taxonomy" id="30640"/>
    <lineage>
        <taxon>Eukaryota</taxon>
        <taxon>Metazoa</taxon>
        <taxon>Chordata</taxon>
        <taxon>Craniata</taxon>
        <taxon>Vertebrata</taxon>
        <taxon>Euteleostomi</taxon>
        <taxon>Mammalia</taxon>
        <taxon>Eutheria</taxon>
        <taxon>Euarchontoglires</taxon>
        <taxon>Glires</taxon>
        <taxon>Rodentia</taxon>
        <taxon>Sciuromorpha</taxon>
        <taxon>Sciuridae</taxon>
        <taxon>Sciurinae</taxon>
        <taxon>Sciurini</taxon>
        <taxon>Sciurus</taxon>
    </lineage>
</organism>
<dbReference type="EMBL" id="JAATJV010198456">
    <property type="protein sequence ID" value="MBZ3873108.1"/>
    <property type="molecule type" value="Genomic_DNA"/>
</dbReference>
<feature type="compositionally biased region" description="Basic and acidic residues" evidence="3">
    <location>
        <begin position="183"/>
        <end position="195"/>
    </location>
</feature>
<evidence type="ECO:0000256" key="3">
    <source>
        <dbReference type="SAM" id="MobiDB-lite"/>
    </source>
</evidence>
<dbReference type="GO" id="GO:0005634">
    <property type="term" value="C:nucleus"/>
    <property type="evidence" value="ECO:0007669"/>
    <property type="project" value="TreeGrafter"/>
</dbReference>
<proteinExistence type="predicted"/>
<dbReference type="PROSITE" id="PS50235">
    <property type="entry name" value="USP_3"/>
    <property type="match status" value="1"/>
</dbReference>
<dbReference type="Proteomes" id="UP001166674">
    <property type="component" value="Unassembled WGS sequence"/>
</dbReference>
<name>A0AA41MJJ0_SCICA</name>
<dbReference type="PANTHER" id="PTHR24006">
    <property type="entry name" value="UBIQUITIN CARBOXYL-TERMINAL HYDROLASE"/>
    <property type="match status" value="1"/>
</dbReference>
<dbReference type="InterPro" id="IPR050164">
    <property type="entry name" value="Peptidase_C19"/>
</dbReference>
<dbReference type="Gene3D" id="3.90.70.10">
    <property type="entry name" value="Cysteine proteinases"/>
    <property type="match status" value="1"/>
</dbReference>
<feature type="compositionally biased region" description="Polar residues" evidence="3">
    <location>
        <begin position="216"/>
        <end position="235"/>
    </location>
</feature>
<keyword evidence="1" id="KW-0833">Ubl conjugation pathway</keyword>
<protein>
    <submittedName>
        <fullName evidence="5">Ubiquitin carboxyl-terminal hydrolase 17</fullName>
    </submittedName>
</protein>
<evidence type="ECO:0000313" key="6">
    <source>
        <dbReference type="Proteomes" id="UP001166674"/>
    </source>
</evidence>
<reference evidence="5" key="1">
    <citation type="submission" date="2020-03" db="EMBL/GenBank/DDBJ databases">
        <title>Studies in the Genomics of Life Span.</title>
        <authorList>
            <person name="Glass D."/>
        </authorList>
    </citation>
    <scope>NUCLEOTIDE SEQUENCE</scope>
    <source>
        <strain evidence="5">SUZIE</strain>
        <tissue evidence="5">Muscle</tissue>
    </source>
</reference>
<dbReference type="InterPro" id="IPR028889">
    <property type="entry name" value="USP"/>
</dbReference>
<accession>A0AA41MJJ0</accession>
<dbReference type="InterPro" id="IPR001394">
    <property type="entry name" value="Peptidase_C19_UCH"/>
</dbReference>
<dbReference type="AlphaFoldDB" id="A0AA41MJJ0"/>
<evidence type="ECO:0000256" key="1">
    <source>
        <dbReference type="ARBA" id="ARBA00022786"/>
    </source>
</evidence>
<evidence type="ECO:0000259" key="4">
    <source>
        <dbReference type="PROSITE" id="PS50235"/>
    </source>
</evidence>
<gene>
    <name evidence="5" type="ORF">SUZIE_121290</name>
</gene>